<dbReference type="Proteomes" id="UP000501452">
    <property type="component" value="Chromosome"/>
</dbReference>
<name>A0A6G8QDT1_9ACTN</name>
<keyword evidence="2" id="KW-1185">Reference proteome</keyword>
<organism evidence="1 2">
    <name type="scientific">Rubrobacter tropicus</name>
    <dbReference type="NCBI Taxonomy" id="2653851"/>
    <lineage>
        <taxon>Bacteria</taxon>
        <taxon>Bacillati</taxon>
        <taxon>Actinomycetota</taxon>
        <taxon>Rubrobacteria</taxon>
        <taxon>Rubrobacterales</taxon>
        <taxon>Rubrobacteraceae</taxon>
        <taxon>Rubrobacter</taxon>
    </lineage>
</organism>
<evidence type="ECO:0000313" key="1">
    <source>
        <dbReference type="EMBL" id="QIN84602.1"/>
    </source>
</evidence>
<reference evidence="1 2" key="1">
    <citation type="submission" date="2019-10" db="EMBL/GenBank/DDBJ databases">
        <title>Rubrobacter sp nov SCSIO 52090 isolated from a deep-sea sediment in the South China Sea.</title>
        <authorList>
            <person name="Chen R.W."/>
        </authorList>
    </citation>
    <scope>NUCLEOTIDE SEQUENCE [LARGE SCALE GENOMIC DNA]</scope>
    <source>
        <strain evidence="1 2">SCSIO 52909</strain>
    </source>
</reference>
<dbReference type="AlphaFoldDB" id="A0A6G8QDT1"/>
<dbReference type="KEGG" id="rub:GBA63_19580"/>
<proteinExistence type="predicted"/>
<sequence length="133" mass="15747">MDAKEVHHRVPQHLLRAYDRMAAHTEFDGEGIGLALEFDELAMRYGIEDTDYLTREELVEGIESSRVELPREEHRETHAPDWREWGSWGGRTTLARYGRRYFRFLSHRRWGRISAEELALVRERLRLARKAAA</sequence>
<dbReference type="EMBL" id="CP045119">
    <property type="protein sequence ID" value="QIN84602.1"/>
    <property type="molecule type" value="Genomic_DNA"/>
</dbReference>
<gene>
    <name evidence="1" type="ORF">GBA63_19580</name>
</gene>
<accession>A0A6G8QDT1</accession>
<evidence type="ECO:0000313" key="2">
    <source>
        <dbReference type="Proteomes" id="UP000501452"/>
    </source>
</evidence>
<dbReference type="RefSeq" id="WP_166178951.1">
    <property type="nucleotide sequence ID" value="NZ_CP045119.1"/>
</dbReference>
<protein>
    <submittedName>
        <fullName evidence="1">Uncharacterized protein</fullName>
    </submittedName>
</protein>